<dbReference type="OrthoDB" id="6819422at2"/>
<gene>
    <name evidence="3" type="ORF">BJF95_22125</name>
</gene>
<dbReference type="SUPFAM" id="SSF56349">
    <property type="entry name" value="DNA breaking-rejoining enzymes"/>
    <property type="match status" value="1"/>
</dbReference>
<evidence type="ECO:0000259" key="2">
    <source>
        <dbReference type="PROSITE" id="PS51898"/>
    </source>
</evidence>
<keyword evidence="1" id="KW-0233">DNA recombination</keyword>
<dbReference type="GO" id="GO:0006310">
    <property type="term" value="P:DNA recombination"/>
    <property type="evidence" value="ECO:0007669"/>
    <property type="project" value="UniProtKB-KW"/>
</dbReference>
<dbReference type="GO" id="GO:0015074">
    <property type="term" value="P:DNA integration"/>
    <property type="evidence" value="ECO:0007669"/>
    <property type="project" value="InterPro"/>
</dbReference>
<proteinExistence type="predicted"/>
<keyword evidence="4" id="KW-1185">Reference proteome</keyword>
<dbReference type="Proteomes" id="UP000186894">
    <property type="component" value="Unassembled WGS sequence"/>
</dbReference>
<dbReference type="Gene3D" id="1.10.443.10">
    <property type="entry name" value="Intergrase catalytic core"/>
    <property type="match status" value="1"/>
</dbReference>
<dbReference type="STRING" id="1867956.BJF95_22125"/>
<dbReference type="InterPro" id="IPR013762">
    <property type="entry name" value="Integrase-like_cat_sf"/>
</dbReference>
<organism evidence="3 4">
    <name type="scientific">Rhizobium oryziradicis</name>
    <dbReference type="NCBI Taxonomy" id="1867956"/>
    <lineage>
        <taxon>Bacteria</taxon>
        <taxon>Pseudomonadati</taxon>
        <taxon>Pseudomonadota</taxon>
        <taxon>Alphaproteobacteria</taxon>
        <taxon>Hyphomicrobiales</taxon>
        <taxon>Rhizobiaceae</taxon>
        <taxon>Rhizobium/Agrobacterium group</taxon>
        <taxon>Rhizobium</taxon>
    </lineage>
</organism>
<reference evidence="3 4" key="1">
    <citation type="submission" date="2016-09" db="EMBL/GenBank/DDBJ databases">
        <title>Rhizobium oryziradicis sp. nov., isolated from the root of rice.</title>
        <authorList>
            <person name="Zhao J."/>
            <person name="Zhang X."/>
        </authorList>
    </citation>
    <scope>NUCLEOTIDE SEQUENCE [LARGE SCALE GENOMIC DNA]</scope>
    <source>
        <strain evidence="3 4">N19</strain>
    </source>
</reference>
<name>A0A1Q8ZP89_9HYPH</name>
<dbReference type="AlphaFoldDB" id="A0A1Q8ZP89"/>
<protein>
    <submittedName>
        <fullName evidence="3">Site-specific recombinase</fullName>
    </submittedName>
</protein>
<evidence type="ECO:0000256" key="1">
    <source>
        <dbReference type="ARBA" id="ARBA00023172"/>
    </source>
</evidence>
<sequence>MPVNVNSSSLPPSLNALISVGPTNVPRFWATVWSDILKRDIEASTRRKHLASLDRFYVAVARQRRTDCLDSLIANADADALEDCLMGFLAQLQNEAAINGVDRSSIWQTSVAFVVDMLRRAGNAAGARAAQIEAKLLRIETLYNQLAPNPEKPPPPIRALPALVVEDLYEIFMPGSPRNPFKTETLRWRNLLIFMLLLRLGLRRGEAALLIDNSFKRDFDPVSGKTIHWVDIEDTNDGDPRYELPSLKTPMSRRQLPVQQEVVDLVDYFRKNHRGRADFPHLLMSQKAKPLALRSINKVFDIATEALSVEAKASLKKQGLDGVSPHDCRHTSAVVRMTLYKEAGFDIQQSIEKLRVYFGWSKKSDMPRHYAKAYFETSLAEVWSEKFDTYVDALRSINPEMSA</sequence>
<dbReference type="InterPro" id="IPR011010">
    <property type="entry name" value="DNA_brk_join_enz"/>
</dbReference>
<accession>A0A1Q8ZP89</accession>
<dbReference type="PROSITE" id="PS51898">
    <property type="entry name" value="TYR_RECOMBINASE"/>
    <property type="match status" value="1"/>
</dbReference>
<dbReference type="GO" id="GO:0003677">
    <property type="term" value="F:DNA binding"/>
    <property type="evidence" value="ECO:0007669"/>
    <property type="project" value="InterPro"/>
</dbReference>
<evidence type="ECO:0000313" key="3">
    <source>
        <dbReference type="EMBL" id="OLP43557.1"/>
    </source>
</evidence>
<dbReference type="InterPro" id="IPR002104">
    <property type="entry name" value="Integrase_catalytic"/>
</dbReference>
<dbReference type="RefSeq" id="WP_075640876.1">
    <property type="nucleotide sequence ID" value="NZ_MKIM01000028.1"/>
</dbReference>
<comment type="caution">
    <text evidence="3">The sequence shown here is derived from an EMBL/GenBank/DDBJ whole genome shotgun (WGS) entry which is preliminary data.</text>
</comment>
<evidence type="ECO:0000313" key="4">
    <source>
        <dbReference type="Proteomes" id="UP000186894"/>
    </source>
</evidence>
<dbReference type="EMBL" id="MKIM01000028">
    <property type="protein sequence ID" value="OLP43557.1"/>
    <property type="molecule type" value="Genomic_DNA"/>
</dbReference>
<feature type="domain" description="Tyr recombinase" evidence="2">
    <location>
        <begin position="159"/>
        <end position="384"/>
    </location>
</feature>